<dbReference type="Proteomes" id="UP000093694">
    <property type="component" value="Unassembled WGS sequence"/>
</dbReference>
<dbReference type="EMBL" id="LITQ01000009">
    <property type="protein sequence ID" value="OAA93840.1"/>
    <property type="molecule type" value="Genomic_DNA"/>
</dbReference>
<dbReference type="RefSeq" id="WP_063600534.1">
    <property type="nucleotide sequence ID" value="NZ_LITQ01000009.1"/>
</dbReference>
<protein>
    <submittedName>
        <fullName evidence="1">Uncharacterized protein</fullName>
    </submittedName>
</protein>
<sequence>MGTRLYYEHFAKYNFPNIKIRVWQDNIRPWFVDFYIGDENGKINKYIKQNVIPRIMNIREADIKFHFKPYDAILSDSVPSEPNLPDNIKTLALNPDTTVKGLYCKFKAAFPSLGDFKIYAPLFPDVIGIETKNKLSKSELTKVERLGKELISVTSELKVFNSSAAKK</sequence>
<name>A0A166TLL1_9CLOT</name>
<dbReference type="Proteomes" id="UP000077384">
    <property type="component" value="Unassembled WGS sequence"/>
</dbReference>
<dbReference type="EMBL" id="LROR01000038">
    <property type="protein sequence ID" value="OBR95168.1"/>
    <property type="molecule type" value="Genomic_DNA"/>
</dbReference>
<evidence type="ECO:0000313" key="3">
    <source>
        <dbReference type="Proteomes" id="UP000077384"/>
    </source>
</evidence>
<evidence type="ECO:0000313" key="1">
    <source>
        <dbReference type="EMBL" id="OAA93840.1"/>
    </source>
</evidence>
<keyword evidence="4" id="KW-1185">Reference proteome</keyword>
<reference evidence="1 3" key="1">
    <citation type="journal article" date="2015" name="Biotechnol. Bioeng.">
        <title>Genome sequence and phenotypic characterization of Caulobacter segnis.</title>
        <authorList>
            <person name="Patel S."/>
            <person name="Fletcher B."/>
            <person name="Scott D.C."/>
            <person name="Ely B."/>
        </authorList>
    </citation>
    <scope>NUCLEOTIDE SEQUENCE [LARGE SCALE GENOMIC DNA]</scope>
    <source>
        <strain evidence="1 3">PS02</strain>
    </source>
</reference>
<evidence type="ECO:0000313" key="4">
    <source>
        <dbReference type="Proteomes" id="UP000093694"/>
    </source>
</evidence>
<accession>A0A166TLL1</accession>
<comment type="caution">
    <text evidence="1">The sequence shown here is derived from an EMBL/GenBank/DDBJ whole genome shotgun (WGS) entry which is preliminary data.</text>
</comment>
<organism evidence="1 3">
    <name type="scientific">Clostridium coskatii</name>
    <dbReference type="NCBI Taxonomy" id="1705578"/>
    <lineage>
        <taxon>Bacteria</taxon>
        <taxon>Bacillati</taxon>
        <taxon>Bacillota</taxon>
        <taxon>Clostridia</taxon>
        <taxon>Eubacteriales</taxon>
        <taxon>Clostridiaceae</taxon>
        <taxon>Clostridium</taxon>
    </lineage>
</organism>
<dbReference type="AlphaFoldDB" id="A0A166TLL1"/>
<evidence type="ECO:0000313" key="2">
    <source>
        <dbReference type="EMBL" id="OBR95168.1"/>
    </source>
</evidence>
<reference evidence="2 4" key="2">
    <citation type="journal article" date="2016" name="Front. Microbiol.">
        <title>Industrial Acetogenic Biocatalysts: A Comparative Metabolic and Genomic Analysis.</title>
        <authorList>
            <person name="Bengelsdorf F."/>
            <person name="Poehlein A."/>
            <person name="Sonja S."/>
            <person name="Erz C."/>
            <person name="Hummel T."/>
            <person name="Hoffmeister S."/>
            <person name="Daniel R."/>
            <person name="Durre P."/>
        </authorList>
    </citation>
    <scope>NUCLEOTIDE SEQUENCE [LARGE SCALE GENOMIC DNA]</scope>
    <source>
        <strain evidence="2 4">PTA-10522</strain>
    </source>
</reference>
<proteinExistence type="predicted"/>
<dbReference type="PATRIC" id="fig|1705578.3.peg.3821"/>
<gene>
    <name evidence="2" type="ORF">CLCOS_14920</name>
    <name evidence="1" type="ORF">WX73_03750</name>
</gene>